<dbReference type="EMBL" id="SSWX01000022">
    <property type="protein sequence ID" value="THJ31585.1"/>
    <property type="molecule type" value="Genomic_DNA"/>
</dbReference>
<keyword evidence="2" id="KW-1185">Reference proteome</keyword>
<organism evidence="1 2">
    <name type="scientific">Lampropedia aestuarii</name>
    <dbReference type="NCBI Taxonomy" id="2562762"/>
    <lineage>
        <taxon>Bacteria</taxon>
        <taxon>Pseudomonadati</taxon>
        <taxon>Pseudomonadota</taxon>
        <taxon>Betaproteobacteria</taxon>
        <taxon>Burkholderiales</taxon>
        <taxon>Comamonadaceae</taxon>
        <taxon>Lampropedia</taxon>
    </lineage>
</organism>
<name>A0A4S5BL34_9BURK</name>
<accession>A0A4S5BL34</accession>
<sequence length="219" mass="25676">MKISTFAIEAAKNAREASEKPFRWSAHHVKELIFFYLKGVDLDGSSKIQLTFGEPEENELVYSKILNASNYYIVDFDKKAYDKLSEKEREMYVLKESIIALKAIAELNQRVDVVGFLSEVEKKIIDSDFYLLVHVKKLDKIHKIKNIKYKVNRVINREVGEGWQCIVDVNGEVRKLWMHKIPHFLDMTEVFKRSDCSSQKYSIYDRLGKERFFVTHEGV</sequence>
<dbReference type="RefSeq" id="WP_136407457.1">
    <property type="nucleotide sequence ID" value="NZ_SSWX01000022.1"/>
</dbReference>
<comment type="caution">
    <text evidence="1">The sequence shown here is derived from an EMBL/GenBank/DDBJ whole genome shotgun (WGS) entry which is preliminary data.</text>
</comment>
<evidence type="ECO:0000313" key="2">
    <source>
        <dbReference type="Proteomes" id="UP000306236"/>
    </source>
</evidence>
<proteinExistence type="predicted"/>
<dbReference type="AlphaFoldDB" id="A0A4S5BL34"/>
<dbReference type="OrthoDB" id="9803111at2"/>
<evidence type="ECO:0000313" key="1">
    <source>
        <dbReference type="EMBL" id="THJ31585.1"/>
    </source>
</evidence>
<reference evidence="1 2" key="1">
    <citation type="submission" date="2019-04" db="EMBL/GenBank/DDBJ databases">
        <title>Lampropedia sp YIM MLB12 draf genome.</title>
        <authorList>
            <person name="Wang Y.-X."/>
        </authorList>
    </citation>
    <scope>NUCLEOTIDE SEQUENCE [LARGE SCALE GENOMIC DNA]</scope>
    <source>
        <strain evidence="1 2">YIM MLB12</strain>
    </source>
</reference>
<gene>
    <name evidence="1" type="ORF">E8K88_14830</name>
</gene>
<protein>
    <submittedName>
        <fullName evidence="1">Uncharacterized protein</fullName>
    </submittedName>
</protein>
<dbReference type="Proteomes" id="UP000306236">
    <property type="component" value="Unassembled WGS sequence"/>
</dbReference>